<dbReference type="EMBL" id="JBBPFD010000002">
    <property type="protein sequence ID" value="KAK7939698.1"/>
    <property type="molecule type" value="Genomic_DNA"/>
</dbReference>
<name>A0AAW0PVG2_9GOBI</name>
<reference evidence="3" key="1">
    <citation type="submission" date="2024-04" db="EMBL/GenBank/DDBJ databases">
        <title>Salinicola lusitanus LLJ914,a marine bacterium isolated from the Okinawa Trough.</title>
        <authorList>
            <person name="Li J."/>
        </authorList>
    </citation>
    <scope>NUCLEOTIDE SEQUENCE [LARGE SCALE GENOMIC DNA]</scope>
</reference>
<feature type="region of interest" description="Disordered" evidence="1">
    <location>
        <begin position="142"/>
        <end position="179"/>
    </location>
</feature>
<dbReference type="Proteomes" id="UP001460270">
    <property type="component" value="Unassembled WGS sequence"/>
</dbReference>
<keyword evidence="3" id="KW-1185">Reference proteome</keyword>
<accession>A0AAW0PVG2</accession>
<feature type="compositionally biased region" description="Polar residues" evidence="1">
    <location>
        <begin position="11"/>
        <end position="24"/>
    </location>
</feature>
<evidence type="ECO:0000313" key="3">
    <source>
        <dbReference type="Proteomes" id="UP001460270"/>
    </source>
</evidence>
<gene>
    <name evidence="2" type="ORF">WMY93_003024</name>
</gene>
<evidence type="ECO:0000313" key="2">
    <source>
        <dbReference type="EMBL" id="KAK7939698.1"/>
    </source>
</evidence>
<feature type="compositionally biased region" description="Basic and acidic residues" evidence="1">
    <location>
        <begin position="142"/>
        <end position="173"/>
    </location>
</feature>
<evidence type="ECO:0000256" key="1">
    <source>
        <dbReference type="SAM" id="MobiDB-lite"/>
    </source>
</evidence>
<sequence>MMGKSVWSEHVSGSESDTESTVVSPKSAELDYAEVQTKQADPSRAPVKKGTDTTYSEVRHSTQESECEVSRCPESKRTSCLLNHSRTVRTSASGPSQQHVHCVGSRRKQARIVLAISSECSGGADSVSTEDTLQASVEYAELNHDAEAPSGDGNHDDHTVQEEHKVEPCDTNHDTGAGE</sequence>
<feature type="region of interest" description="Disordered" evidence="1">
    <location>
        <begin position="1"/>
        <end position="64"/>
    </location>
</feature>
<proteinExistence type="predicted"/>
<comment type="caution">
    <text evidence="2">The sequence shown here is derived from an EMBL/GenBank/DDBJ whole genome shotgun (WGS) entry which is preliminary data.</text>
</comment>
<protein>
    <submittedName>
        <fullName evidence="2">Uncharacterized protein</fullName>
    </submittedName>
</protein>
<dbReference type="AlphaFoldDB" id="A0AAW0PVG2"/>
<organism evidence="2 3">
    <name type="scientific">Mugilogobius chulae</name>
    <name type="common">yellowstripe goby</name>
    <dbReference type="NCBI Taxonomy" id="88201"/>
    <lineage>
        <taxon>Eukaryota</taxon>
        <taxon>Metazoa</taxon>
        <taxon>Chordata</taxon>
        <taxon>Craniata</taxon>
        <taxon>Vertebrata</taxon>
        <taxon>Euteleostomi</taxon>
        <taxon>Actinopterygii</taxon>
        <taxon>Neopterygii</taxon>
        <taxon>Teleostei</taxon>
        <taxon>Neoteleostei</taxon>
        <taxon>Acanthomorphata</taxon>
        <taxon>Gobiaria</taxon>
        <taxon>Gobiiformes</taxon>
        <taxon>Gobioidei</taxon>
        <taxon>Gobiidae</taxon>
        <taxon>Gobionellinae</taxon>
        <taxon>Mugilogobius</taxon>
    </lineage>
</organism>